<evidence type="ECO:0000259" key="1">
    <source>
        <dbReference type="Pfam" id="PF01636"/>
    </source>
</evidence>
<dbReference type="Pfam" id="PF23212">
    <property type="entry name" value="DUF7064"/>
    <property type="match status" value="1"/>
</dbReference>
<evidence type="ECO:0000313" key="4">
    <source>
        <dbReference type="EMBL" id="CAK7232119.1"/>
    </source>
</evidence>
<evidence type="ECO:0008006" key="6">
    <source>
        <dbReference type="Google" id="ProtNLM"/>
    </source>
</evidence>
<dbReference type="SUPFAM" id="SSF159245">
    <property type="entry name" value="AttH-like"/>
    <property type="match status" value="1"/>
</dbReference>
<name>A0ABP0CJ44_9PEZI</name>
<accession>A0ABP0CJ44</accession>
<organism evidence="4 5">
    <name type="scientific">Sporothrix eucalyptigena</name>
    <dbReference type="NCBI Taxonomy" id="1812306"/>
    <lineage>
        <taxon>Eukaryota</taxon>
        <taxon>Fungi</taxon>
        <taxon>Dikarya</taxon>
        <taxon>Ascomycota</taxon>
        <taxon>Pezizomycotina</taxon>
        <taxon>Sordariomycetes</taxon>
        <taxon>Sordariomycetidae</taxon>
        <taxon>Ophiostomatales</taxon>
        <taxon>Ophiostomataceae</taxon>
        <taxon>Sporothrix</taxon>
    </lineage>
</organism>
<reference evidence="4 5" key="1">
    <citation type="submission" date="2024-01" db="EMBL/GenBank/DDBJ databases">
        <authorList>
            <person name="Allen C."/>
            <person name="Tagirdzhanova G."/>
        </authorList>
    </citation>
    <scope>NUCLEOTIDE SEQUENCE [LARGE SCALE GENOMIC DNA]</scope>
</reference>
<dbReference type="Pfam" id="PF01636">
    <property type="entry name" value="APH"/>
    <property type="match status" value="1"/>
</dbReference>
<dbReference type="InterPro" id="IPR011009">
    <property type="entry name" value="Kinase-like_dom_sf"/>
</dbReference>
<feature type="domain" description="DUF7064" evidence="2">
    <location>
        <begin position="530"/>
        <end position="655"/>
    </location>
</feature>
<comment type="caution">
    <text evidence="4">The sequence shown here is derived from an EMBL/GenBank/DDBJ whole genome shotgun (WGS) entry which is preliminary data.</text>
</comment>
<dbReference type="InterPro" id="IPR041726">
    <property type="entry name" value="ACAD10_11_N"/>
</dbReference>
<sequence length="678" mass="75226">MQQHGPLEITEFDRMAGGHGNQTYLAKITKKNGKEQDMIVRRADDTQLILWGPFLLEQQYLLMKCLNKTDFPLPKVFDFGNKANGIDNGSFITMEKLAGKITTLYLNSGSEDTGLTESMALQLAEVLAKLHTYTLTTFSDFFAATGADVGEATRMTVEDTYRQSLQTWGRYLEEVEHTESTYLAWLLDWTKRNVPLDHRPAVLVHGDFAPHNILFDGGKISGVLDYECANFGAPEQDLVYLKPHVAKILPWASFIDRYKKSGGATLVEENFSFCQAYAALKTAFAFARGATNLAKGYTQDIRLLMVEFAYQPMFMKIGLDAVPRPSMSSPVTAAQTSVSNSVLKAGMPQTLIPEYGEEANIRQPLQSHPNFQDSVVLVWWDKENGLGGFHRLGHEPNRPGGGEAVLWTNIVTPAGIFKRTQTKPLRGEKDQLAGGGWGSGDKTCQFTYKDKEHTWMINEPDVDLTARLVHTDTGPNVDCFPKRGDINDKFNAAHFDIPGMVSGTLSIKGKTYQIRNALSIRDHGWGNREWGTGLLSHRWVAGSCGPEFSFIVVGWHGAADNFASFGWVVRDGVVTMAKNIDIVAYMNIDSCSNRGGQVLLELETQERFEIQCTPVAKGFLSWHRGLACMDRLCSVRVTGEQAEYEGIADFETTANFHAGTREPTALFDGVLHNGFTPA</sequence>
<dbReference type="Gene3D" id="3.30.200.20">
    <property type="entry name" value="Phosphorylase Kinase, domain 1"/>
    <property type="match status" value="1"/>
</dbReference>
<gene>
    <name evidence="4" type="ORF">SEUCBS140593_008154</name>
</gene>
<keyword evidence="5" id="KW-1185">Reference proteome</keyword>
<dbReference type="PANTHER" id="PTHR21310">
    <property type="entry name" value="AMINOGLYCOSIDE PHOSPHOTRANSFERASE-RELATED-RELATED"/>
    <property type="match status" value="1"/>
</dbReference>
<dbReference type="InterPro" id="IPR055493">
    <property type="entry name" value="DUF7065"/>
</dbReference>
<dbReference type="SUPFAM" id="SSF56112">
    <property type="entry name" value="Protein kinase-like (PK-like)"/>
    <property type="match status" value="1"/>
</dbReference>
<dbReference type="InterPro" id="IPR051678">
    <property type="entry name" value="AGP_Transferase"/>
</dbReference>
<evidence type="ECO:0000259" key="2">
    <source>
        <dbReference type="Pfam" id="PF23212"/>
    </source>
</evidence>
<dbReference type="EMBL" id="CAWUHD010000108">
    <property type="protein sequence ID" value="CAK7232119.1"/>
    <property type="molecule type" value="Genomic_DNA"/>
</dbReference>
<dbReference type="InterPro" id="IPR055492">
    <property type="entry name" value="DUF7064"/>
</dbReference>
<dbReference type="Proteomes" id="UP001642482">
    <property type="component" value="Unassembled WGS sequence"/>
</dbReference>
<protein>
    <recommendedName>
        <fullName evidence="6">Aminoglycoside phosphotransferase domain-containing protein</fullName>
    </recommendedName>
</protein>
<dbReference type="InterPro" id="IPR002575">
    <property type="entry name" value="Aminoglycoside_PTrfase"/>
</dbReference>
<dbReference type="Pfam" id="PF23213">
    <property type="entry name" value="DUF7065"/>
    <property type="match status" value="1"/>
</dbReference>
<evidence type="ECO:0000259" key="3">
    <source>
        <dbReference type="Pfam" id="PF23213"/>
    </source>
</evidence>
<evidence type="ECO:0000313" key="5">
    <source>
        <dbReference type="Proteomes" id="UP001642482"/>
    </source>
</evidence>
<feature type="domain" description="DUF7065" evidence="3">
    <location>
        <begin position="354"/>
        <end position="528"/>
    </location>
</feature>
<feature type="domain" description="Aminoglycoside phosphotransferase" evidence="1">
    <location>
        <begin position="15"/>
        <end position="262"/>
    </location>
</feature>
<proteinExistence type="predicted"/>
<dbReference type="CDD" id="cd05154">
    <property type="entry name" value="ACAD10_11_N-like"/>
    <property type="match status" value="1"/>
</dbReference>
<dbReference type="Gene3D" id="3.90.1200.10">
    <property type="match status" value="1"/>
</dbReference>